<reference evidence="1 2" key="1">
    <citation type="submission" date="2015-09" db="EMBL/GenBank/DDBJ databases">
        <authorList>
            <consortium name="Pathogen Informatics"/>
        </authorList>
    </citation>
    <scope>NUCLEOTIDE SEQUENCE [LARGE SCALE GENOMIC DNA]</scope>
    <source>
        <strain evidence="1 2">2789STDY5834961</strain>
    </source>
</reference>
<dbReference type="OrthoDB" id="2087135at2"/>
<evidence type="ECO:0000313" key="2">
    <source>
        <dbReference type="Proteomes" id="UP000095597"/>
    </source>
</evidence>
<gene>
    <name evidence="1" type="ORF">ERS852573_00943</name>
</gene>
<sequence length="63" mass="7197">MLNNVNYDIDITKEPPADDTARQYYFIEKAKAYVQRESEELGRPLTFCVTTFGCQMNAVIGNC</sequence>
<name>A0A173SBN9_9FIRM</name>
<proteinExistence type="predicted"/>
<evidence type="ECO:0008006" key="3">
    <source>
        <dbReference type="Google" id="ProtNLM"/>
    </source>
</evidence>
<protein>
    <recommendedName>
        <fullName evidence="3">(Dimethylallyl)adenosine tRNA methylthiotransferase MiaB</fullName>
    </recommendedName>
</protein>
<dbReference type="EMBL" id="CYXO01000004">
    <property type="protein sequence ID" value="CUM87762.1"/>
    <property type="molecule type" value="Genomic_DNA"/>
</dbReference>
<dbReference type="Proteomes" id="UP000095597">
    <property type="component" value="Unassembled WGS sequence"/>
</dbReference>
<organism evidence="1 2">
    <name type="scientific">Dorea longicatena</name>
    <dbReference type="NCBI Taxonomy" id="88431"/>
    <lineage>
        <taxon>Bacteria</taxon>
        <taxon>Bacillati</taxon>
        <taxon>Bacillota</taxon>
        <taxon>Clostridia</taxon>
        <taxon>Lachnospirales</taxon>
        <taxon>Lachnospiraceae</taxon>
        <taxon>Dorea</taxon>
    </lineage>
</organism>
<dbReference type="AlphaFoldDB" id="A0A173SBN9"/>
<accession>A0A173SBN9</accession>
<evidence type="ECO:0000313" key="1">
    <source>
        <dbReference type="EMBL" id="CUM87762.1"/>
    </source>
</evidence>
<dbReference type="RefSeq" id="WP_055213822.1">
    <property type="nucleotide sequence ID" value="NZ_CYXO01000004.1"/>
</dbReference>